<feature type="region of interest" description="Disordered" evidence="1">
    <location>
        <begin position="1"/>
        <end position="20"/>
    </location>
</feature>
<sequence length="174" mass="19140">MVRQDLSSQRGERMSDVKLTNPKDLIGSGKLPLHLWPTTATAMGCIGLLEGMLKYGRSNWREAGVRASIYVDACKRHLDAWFEGEECAPDSGSPHLANALACLAILVDAKAAGKLMDDRQYNGAGYRELVESLTPQVAHLKGLFADKSPRHFTIADNLPPHDSLQDRVTRQEQA</sequence>
<reference evidence="3 4" key="1">
    <citation type="submission" date="2020-02" db="EMBL/GenBank/DDBJ databases">
        <title>Complete genome sequence of Pseudomonas multiresinivorans ORNL1.</title>
        <authorList>
            <person name="Podar M."/>
        </authorList>
    </citation>
    <scope>NUCLEOTIDE SEQUENCE [LARGE SCALE GENOMIC DNA]</scope>
    <source>
        <strain evidence="4">populi</strain>
    </source>
</reference>
<evidence type="ECO:0000313" key="3">
    <source>
        <dbReference type="EMBL" id="QJP11987.1"/>
    </source>
</evidence>
<accession>A0A7Z3BS05</accession>
<organism evidence="3 4">
    <name type="scientific">Pseudomonas multiresinivorans</name>
    <dbReference type="NCBI Taxonomy" id="95301"/>
    <lineage>
        <taxon>Bacteria</taxon>
        <taxon>Pseudomonadati</taxon>
        <taxon>Pseudomonadota</taxon>
        <taxon>Gammaproteobacteria</taxon>
        <taxon>Pseudomonadales</taxon>
        <taxon>Pseudomonadaceae</taxon>
        <taxon>Pseudomonas</taxon>
    </lineage>
</organism>
<protein>
    <recommendedName>
        <fullName evidence="2">dATP/dGTP diphosphohydrolase N-terminal domain-containing protein</fullName>
    </recommendedName>
</protein>
<proteinExistence type="predicted"/>
<evidence type="ECO:0000256" key="1">
    <source>
        <dbReference type="SAM" id="MobiDB-lite"/>
    </source>
</evidence>
<dbReference type="EMBL" id="CP048833">
    <property type="protein sequence ID" value="QJP11987.1"/>
    <property type="molecule type" value="Genomic_DNA"/>
</dbReference>
<dbReference type="InterPro" id="IPR044038">
    <property type="entry name" value="dATP/dGTP_diPOhydrolase_N"/>
</dbReference>
<dbReference type="KEGG" id="pmui:G4G71_11070"/>
<name>A0A7Z3BS05_9PSED</name>
<evidence type="ECO:0000313" key="4">
    <source>
        <dbReference type="Proteomes" id="UP000502549"/>
    </source>
</evidence>
<keyword evidence="4" id="KW-1185">Reference proteome</keyword>
<gene>
    <name evidence="3" type="ORF">G4G71_11070</name>
</gene>
<dbReference type="Pfam" id="PF18909">
    <property type="entry name" value="dGTP_diPhyd_N"/>
    <property type="match status" value="1"/>
</dbReference>
<dbReference type="AlphaFoldDB" id="A0A7Z3BS05"/>
<evidence type="ECO:0000259" key="2">
    <source>
        <dbReference type="Pfam" id="PF18909"/>
    </source>
</evidence>
<dbReference type="Proteomes" id="UP000502549">
    <property type="component" value="Chromosome"/>
</dbReference>
<feature type="domain" description="dATP/dGTP diphosphohydrolase N-terminal" evidence="2">
    <location>
        <begin position="21"/>
        <end position="119"/>
    </location>
</feature>